<dbReference type="EMBL" id="CADCUG010000063">
    <property type="protein sequence ID" value="CAA9332657.1"/>
    <property type="molecule type" value="Genomic_DNA"/>
</dbReference>
<dbReference type="PROSITE" id="PS51746">
    <property type="entry name" value="PPM_2"/>
    <property type="match status" value="1"/>
</dbReference>
<protein>
    <submittedName>
        <fullName evidence="3">Protein serine/threonine phosphatase PrpC, regulation of stationary phase</fullName>
    </submittedName>
</protein>
<evidence type="ECO:0000259" key="2">
    <source>
        <dbReference type="PROSITE" id="PS51746"/>
    </source>
</evidence>
<sequence>MTTSKPPSAAATSVGRVREGNEDAYRTSDAAWVVADGLGGHAGGEVASELAVQAAMAELSRPSSDPVAALGAAYKAASDAVAARTLEQPELADMATTMVAAMLVPGAGLYVGNVGDSRAYLLAGQLQQVTRDDNLAEELVARGVLSPEEARVHPGQYQLTRALGLGDWEPTVQHVPSPAGRLLLCSDGLNSEVPDAEIGRLLGSGSPQEACDRLVSAALEAGGSDNITVVVVDL</sequence>
<organism evidence="3">
    <name type="scientific">uncultured Nocardioidaceae bacterium</name>
    <dbReference type="NCBI Taxonomy" id="253824"/>
    <lineage>
        <taxon>Bacteria</taxon>
        <taxon>Bacillati</taxon>
        <taxon>Actinomycetota</taxon>
        <taxon>Actinomycetes</taxon>
        <taxon>Propionibacteriales</taxon>
        <taxon>Nocardioidaceae</taxon>
        <taxon>environmental samples</taxon>
    </lineage>
</organism>
<dbReference type="SMART" id="SM00331">
    <property type="entry name" value="PP2C_SIG"/>
    <property type="match status" value="1"/>
</dbReference>
<dbReference type="Gene3D" id="3.60.40.10">
    <property type="entry name" value="PPM-type phosphatase domain"/>
    <property type="match status" value="1"/>
</dbReference>
<dbReference type="PANTHER" id="PTHR47992">
    <property type="entry name" value="PROTEIN PHOSPHATASE"/>
    <property type="match status" value="1"/>
</dbReference>
<gene>
    <name evidence="3" type="ORF">AVDCRST_MAG29-1134</name>
</gene>
<feature type="region of interest" description="Disordered" evidence="1">
    <location>
        <begin position="1"/>
        <end position="23"/>
    </location>
</feature>
<name>A0A6J4LHC5_9ACTN</name>
<evidence type="ECO:0000313" key="3">
    <source>
        <dbReference type="EMBL" id="CAA9332657.1"/>
    </source>
</evidence>
<dbReference type="GO" id="GO:0004722">
    <property type="term" value="F:protein serine/threonine phosphatase activity"/>
    <property type="evidence" value="ECO:0007669"/>
    <property type="project" value="InterPro"/>
</dbReference>
<dbReference type="CDD" id="cd00143">
    <property type="entry name" value="PP2Cc"/>
    <property type="match status" value="1"/>
</dbReference>
<dbReference type="InterPro" id="IPR036457">
    <property type="entry name" value="PPM-type-like_dom_sf"/>
</dbReference>
<accession>A0A6J4LHC5</accession>
<evidence type="ECO:0000256" key="1">
    <source>
        <dbReference type="SAM" id="MobiDB-lite"/>
    </source>
</evidence>
<dbReference type="SMART" id="SM00332">
    <property type="entry name" value="PP2Cc"/>
    <property type="match status" value="1"/>
</dbReference>
<feature type="domain" description="PPM-type phosphatase" evidence="2">
    <location>
        <begin position="7"/>
        <end position="234"/>
    </location>
</feature>
<dbReference type="InterPro" id="IPR001932">
    <property type="entry name" value="PPM-type_phosphatase-like_dom"/>
</dbReference>
<dbReference type="InterPro" id="IPR015655">
    <property type="entry name" value="PP2C"/>
</dbReference>
<dbReference type="AlphaFoldDB" id="A0A6J4LHC5"/>
<reference evidence="3" key="1">
    <citation type="submission" date="2020-02" db="EMBL/GenBank/DDBJ databases">
        <authorList>
            <person name="Meier V. D."/>
        </authorList>
    </citation>
    <scope>NUCLEOTIDE SEQUENCE</scope>
    <source>
        <strain evidence="3">AVDCRST_MAG29</strain>
    </source>
</reference>
<proteinExistence type="predicted"/>
<dbReference type="SUPFAM" id="SSF81606">
    <property type="entry name" value="PP2C-like"/>
    <property type="match status" value="1"/>
</dbReference>
<dbReference type="Pfam" id="PF13672">
    <property type="entry name" value="PP2C_2"/>
    <property type="match status" value="1"/>
</dbReference>